<dbReference type="CDD" id="cd02908">
    <property type="entry name" value="Macro_OAADPr_deacetylase"/>
    <property type="match status" value="1"/>
</dbReference>
<dbReference type="Proteomes" id="UP000632740">
    <property type="component" value="Unassembled WGS sequence"/>
</dbReference>
<dbReference type="Pfam" id="PF01661">
    <property type="entry name" value="Macro"/>
    <property type="match status" value="1"/>
</dbReference>
<sequence>MRIEAVQGDITTQDVDVIVNAANSSLLGGGGVDGAIHAAAGPELLAACRELRRTTYPDGLPPGDAVATPGFGLPARWVVHTVGPNLHAGQDDPTVLGSCFSRSLEVAVELGARSIAFPAISAGVYGWDVADVARIGVGVARIWEAGVESGAADGHPSPHGLDLVRFVLFSAAALDAFEQRLAAPGRHDE</sequence>
<proteinExistence type="predicted"/>
<dbReference type="SUPFAM" id="SSF52949">
    <property type="entry name" value="Macro domain-like"/>
    <property type="match status" value="1"/>
</dbReference>
<feature type="domain" description="Macro" evidence="1">
    <location>
        <begin position="1"/>
        <end position="185"/>
    </location>
</feature>
<dbReference type="EMBL" id="BONK01000006">
    <property type="protein sequence ID" value="GIG21404.1"/>
    <property type="molecule type" value="Genomic_DNA"/>
</dbReference>
<dbReference type="SMART" id="SM00506">
    <property type="entry name" value="A1pp"/>
    <property type="match status" value="1"/>
</dbReference>
<gene>
    <name evidence="2" type="ORF">Cch01nite_21280</name>
</gene>
<comment type="caution">
    <text evidence="2">The sequence shown here is derived from an EMBL/GenBank/DDBJ whole genome shotgun (WGS) entry which is preliminary data.</text>
</comment>
<dbReference type="PANTHER" id="PTHR11106">
    <property type="entry name" value="GANGLIOSIDE INDUCED DIFFERENTIATION ASSOCIATED PROTEIN 2-RELATED"/>
    <property type="match status" value="1"/>
</dbReference>
<protein>
    <recommendedName>
        <fullName evidence="1">Macro domain-containing protein</fullName>
    </recommendedName>
</protein>
<dbReference type="RefSeq" id="WP_203753055.1">
    <property type="nucleotide sequence ID" value="NZ_BONK01000006.1"/>
</dbReference>
<keyword evidence="3" id="KW-1185">Reference proteome</keyword>
<reference evidence="2" key="1">
    <citation type="submission" date="2021-01" db="EMBL/GenBank/DDBJ databases">
        <title>Whole genome shotgun sequence of Cellulomonas chitinilytica NBRC 110799.</title>
        <authorList>
            <person name="Komaki H."/>
            <person name="Tamura T."/>
        </authorList>
    </citation>
    <scope>NUCLEOTIDE SEQUENCE</scope>
    <source>
        <strain evidence="2">NBRC 110799</strain>
    </source>
</reference>
<dbReference type="PROSITE" id="PS51154">
    <property type="entry name" value="MACRO"/>
    <property type="match status" value="1"/>
</dbReference>
<evidence type="ECO:0000313" key="2">
    <source>
        <dbReference type="EMBL" id="GIG21404.1"/>
    </source>
</evidence>
<dbReference type="NCBIfam" id="NF001664">
    <property type="entry name" value="PRK00431.1-6"/>
    <property type="match status" value="1"/>
</dbReference>
<evidence type="ECO:0000313" key="3">
    <source>
        <dbReference type="Proteomes" id="UP000632740"/>
    </source>
</evidence>
<dbReference type="AlphaFoldDB" id="A0A919P5K5"/>
<name>A0A919P5K5_9CELL</name>
<organism evidence="2 3">
    <name type="scientific">Cellulomonas chitinilytica</name>
    <dbReference type="NCBI Taxonomy" id="398759"/>
    <lineage>
        <taxon>Bacteria</taxon>
        <taxon>Bacillati</taxon>
        <taxon>Actinomycetota</taxon>
        <taxon>Actinomycetes</taxon>
        <taxon>Micrococcales</taxon>
        <taxon>Cellulomonadaceae</taxon>
        <taxon>Cellulomonas</taxon>
    </lineage>
</organism>
<evidence type="ECO:0000259" key="1">
    <source>
        <dbReference type="PROSITE" id="PS51154"/>
    </source>
</evidence>
<dbReference type="PANTHER" id="PTHR11106:SF27">
    <property type="entry name" value="MACRO DOMAIN-CONTAINING PROTEIN"/>
    <property type="match status" value="1"/>
</dbReference>
<dbReference type="InterPro" id="IPR002589">
    <property type="entry name" value="Macro_dom"/>
</dbReference>
<dbReference type="Gene3D" id="3.40.220.10">
    <property type="entry name" value="Leucine Aminopeptidase, subunit E, domain 1"/>
    <property type="match status" value="1"/>
</dbReference>
<accession>A0A919P5K5</accession>
<dbReference type="InterPro" id="IPR043472">
    <property type="entry name" value="Macro_dom-like"/>
</dbReference>